<dbReference type="InterPro" id="IPR029044">
    <property type="entry name" value="Nucleotide-diphossugar_trans"/>
</dbReference>
<protein>
    <recommendedName>
        <fullName evidence="1">Nucleotidyl transferase domain-containing protein</fullName>
    </recommendedName>
</protein>
<evidence type="ECO:0000313" key="2">
    <source>
        <dbReference type="EMBL" id="MAG21818.1"/>
    </source>
</evidence>
<name>A0A2D6M069_9ARCH</name>
<evidence type="ECO:0000259" key="1">
    <source>
        <dbReference type="Pfam" id="PF00483"/>
    </source>
</evidence>
<accession>A0A2D6M069</accession>
<comment type="caution">
    <text evidence="2">The sequence shown here is derived from an EMBL/GenBank/DDBJ whole genome shotgun (WGS) entry which is preliminary data.</text>
</comment>
<organism evidence="2 3">
    <name type="scientific">Candidatus Iainarchaeum sp</name>
    <dbReference type="NCBI Taxonomy" id="3101447"/>
    <lineage>
        <taxon>Archaea</taxon>
        <taxon>Candidatus Iainarchaeota</taxon>
        <taxon>Candidatus Iainarchaeia</taxon>
        <taxon>Candidatus Iainarchaeales</taxon>
        <taxon>Candidatus Iainarchaeaceae</taxon>
        <taxon>Candidatus Iainarchaeum</taxon>
    </lineage>
</organism>
<reference evidence="3" key="1">
    <citation type="submission" date="2017-09" db="EMBL/GenBank/DDBJ databases">
        <title>The Reconstruction of 2,631 Draft Metagenome-Assembled Genomes from the Global Oceans.</title>
        <authorList>
            <person name="Tully B.J."/>
            <person name="Graham E.D."/>
            <person name="Heidelberg J.F."/>
        </authorList>
    </citation>
    <scope>NUCLEOTIDE SEQUENCE [LARGE SCALE GENOMIC DNA]</scope>
</reference>
<dbReference type="Proteomes" id="UP000226592">
    <property type="component" value="Unassembled WGS sequence"/>
</dbReference>
<evidence type="ECO:0000313" key="3">
    <source>
        <dbReference type="Proteomes" id="UP000226592"/>
    </source>
</evidence>
<dbReference type="AlphaFoldDB" id="A0A2D6M069"/>
<gene>
    <name evidence="2" type="ORF">CL943_00740</name>
</gene>
<dbReference type="InterPro" id="IPR050486">
    <property type="entry name" value="Mannose-1P_guanyltransferase"/>
</dbReference>
<dbReference type="Gene3D" id="3.90.550.10">
    <property type="entry name" value="Spore Coat Polysaccharide Biosynthesis Protein SpsA, Chain A"/>
    <property type="match status" value="1"/>
</dbReference>
<dbReference type="CDD" id="cd04181">
    <property type="entry name" value="NTP_transferase"/>
    <property type="match status" value="1"/>
</dbReference>
<proteinExistence type="predicted"/>
<dbReference type="Pfam" id="PF00483">
    <property type="entry name" value="NTP_transferase"/>
    <property type="match status" value="1"/>
</dbReference>
<dbReference type="EMBL" id="NZBU01000002">
    <property type="protein sequence ID" value="MAG21818.1"/>
    <property type="molecule type" value="Genomic_DNA"/>
</dbReference>
<dbReference type="InterPro" id="IPR005835">
    <property type="entry name" value="NTP_transferase_dom"/>
</dbReference>
<dbReference type="SUPFAM" id="SSF53448">
    <property type="entry name" value="Nucleotide-diphospho-sugar transferases"/>
    <property type="match status" value="1"/>
</dbReference>
<dbReference type="PANTHER" id="PTHR22572">
    <property type="entry name" value="SUGAR-1-PHOSPHATE GUANYL TRANSFERASE"/>
    <property type="match status" value="1"/>
</dbReference>
<feature type="domain" description="Nucleotidyl transferase" evidence="1">
    <location>
        <begin position="7"/>
        <end position="219"/>
    </location>
</feature>
<sequence length="240" mass="27432">MNLGIKKAFILAGGEGTRLRPITYEMQKAMMPVHGKPVLQWNIELCKRYDVKEVVLAIGYKHEQIEDYFGNGKKFGLKIKYNVEKKFLGTAGALKFAEKDFKREKKFIMMNGDECKTVDFKALDGVFERNGATAAIALTPINYTAAGGLVKTRNEKILDFDEKPKGERKGRKMINAGAYILSSKILDYIPARKMISIEKETFPQLVEEGKAFAKPCVKQFFQTDTFERYEKAIFNWKGWK</sequence>